<organism evidence="6 7">
    <name type="scientific">Takifugu rubripes</name>
    <name type="common">Japanese pufferfish</name>
    <name type="synonym">Fugu rubripes</name>
    <dbReference type="NCBI Taxonomy" id="31033"/>
    <lineage>
        <taxon>Eukaryota</taxon>
        <taxon>Metazoa</taxon>
        <taxon>Chordata</taxon>
        <taxon>Craniata</taxon>
        <taxon>Vertebrata</taxon>
        <taxon>Euteleostomi</taxon>
        <taxon>Actinopterygii</taxon>
        <taxon>Neopterygii</taxon>
        <taxon>Teleostei</taxon>
        <taxon>Neoteleostei</taxon>
        <taxon>Acanthomorphata</taxon>
        <taxon>Eupercaria</taxon>
        <taxon>Tetraodontiformes</taxon>
        <taxon>Tetradontoidea</taxon>
        <taxon>Tetraodontidae</taxon>
        <taxon>Takifugu</taxon>
    </lineage>
</organism>
<evidence type="ECO:0000256" key="1">
    <source>
        <dbReference type="ARBA" id="ARBA00004138"/>
    </source>
</evidence>
<dbReference type="FunCoup" id="A0A674PAG3">
    <property type="interactions" value="501"/>
</dbReference>
<dbReference type="GO" id="GO:0005813">
    <property type="term" value="C:centrosome"/>
    <property type="evidence" value="ECO:0007669"/>
    <property type="project" value="TreeGrafter"/>
</dbReference>
<accession>A0A674PAG3</accession>
<dbReference type="Ensembl" id="ENSTRUT00000086995.1">
    <property type="protein sequence ID" value="ENSTRUP00000082637.1"/>
    <property type="gene ID" value="ENSTRUG00000032388.1"/>
</dbReference>
<comment type="subcellular location">
    <subcellularLocation>
        <location evidence="1">Cell projection</location>
        <location evidence="1">Cilium</location>
    </subcellularLocation>
</comment>
<dbReference type="GO" id="GO:0043005">
    <property type="term" value="C:neuron projection"/>
    <property type="evidence" value="ECO:0007669"/>
    <property type="project" value="TreeGrafter"/>
</dbReference>
<evidence type="ECO:0000313" key="6">
    <source>
        <dbReference type="Ensembl" id="ENSTRUP00000082637.1"/>
    </source>
</evidence>
<reference evidence="6 7" key="1">
    <citation type="journal article" date="2011" name="Genome Biol. Evol.">
        <title>Integration of the genetic map and genome assembly of fugu facilitates insights into distinct features of genome evolution in teleosts and mammals.</title>
        <authorList>
            <person name="Kai W."/>
            <person name="Kikuchi K."/>
            <person name="Tohari S."/>
            <person name="Chew A.K."/>
            <person name="Tay A."/>
            <person name="Fujiwara A."/>
            <person name="Hosoya S."/>
            <person name="Suetake H."/>
            <person name="Naruse K."/>
            <person name="Brenner S."/>
            <person name="Suzuki Y."/>
            <person name="Venkatesh B."/>
        </authorList>
    </citation>
    <scope>NUCLEOTIDE SEQUENCE [LARGE SCALE GENOMIC DNA]</scope>
</reference>
<dbReference type="InParanoid" id="A0A674PAG3"/>
<dbReference type="PANTHER" id="PTHR31978">
    <property type="entry name" value="INTRAFLAGELLAR TRANSPORT PROTEIN 20 HOMOLOG"/>
    <property type="match status" value="1"/>
</dbReference>
<dbReference type="GO" id="GO:0097546">
    <property type="term" value="C:ciliary base"/>
    <property type="evidence" value="ECO:0007669"/>
    <property type="project" value="TreeGrafter"/>
</dbReference>
<dbReference type="Pfam" id="PF14931">
    <property type="entry name" value="IFT20"/>
    <property type="match status" value="1"/>
</dbReference>
<keyword evidence="3" id="KW-0966">Cell projection</keyword>
<dbReference type="GO" id="GO:0097730">
    <property type="term" value="C:non-motile cilium"/>
    <property type="evidence" value="ECO:0007669"/>
    <property type="project" value="TreeGrafter"/>
</dbReference>
<dbReference type="GO" id="GO:0030990">
    <property type="term" value="C:intraciliary transport particle"/>
    <property type="evidence" value="ECO:0007669"/>
    <property type="project" value="TreeGrafter"/>
</dbReference>
<reference evidence="6" key="3">
    <citation type="submission" date="2025-09" db="UniProtKB">
        <authorList>
            <consortium name="Ensembl"/>
        </authorList>
    </citation>
    <scope>IDENTIFICATION</scope>
</reference>
<dbReference type="AlphaFoldDB" id="A0A674PAG3"/>
<dbReference type="GO" id="GO:0005737">
    <property type="term" value="C:cytoplasm"/>
    <property type="evidence" value="ECO:0007669"/>
    <property type="project" value="TreeGrafter"/>
</dbReference>
<dbReference type="Proteomes" id="UP000005226">
    <property type="component" value="Chromosome 11"/>
</dbReference>
<dbReference type="GO" id="GO:0060271">
    <property type="term" value="P:cilium assembly"/>
    <property type="evidence" value="ECO:0007669"/>
    <property type="project" value="TreeGrafter"/>
</dbReference>
<sequence length="133" mass="15645">TAQDLPPSEEGSHLHKRSQPRVLQPDLQQESSDLKDECKEFVNKISQYQKIVEGLIEVKDEMTKEVETEKMKAIGARNLLKTVAKKREAQQQQLQTLIAEKKLQHERYRIEYEALRKVEPEQNEFIDQFVLQK</sequence>
<protein>
    <submittedName>
        <fullName evidence="6">Intraflagellar transport 20 homolog (Chlamydomonas)</fullName>
    </submittedName>
</protein>
<keyword evidence="7" id="KW-1185">Reference proteome</keyword>
<name>A0A674PAG3_TAKRU</name>
<keyword evidence="2 4" id="KW-0175">Coiled coil</keyword>
<evidence type="ECO:0000256" key="2">
    <source>
        <dbReference type="ARBA" id="ARBA00023054"/>
    </source>
</evidence>
<proteinExistence type="predicted"/>
<gene>
    <name evidence="6" type="primary">ift20</name>
</gene>
<dbReference type="OMA" id="TMAKQRQ"/>
<dbReference type="PANTHER" id="PTHR31978:SF1">
    <property type="entry name" value="INTRAFLAGELLAR TRANSPORT PROTEIN 20 HOMOLOG"/>
    <property type="match status" value="1"/>
</dbReference>
<feature type="coiled-coil region" evidence="4">
    <location>
        <begin position="80"/>
        <end position="118"/>
    </location>
</feature>
<reference evidence="6" key="2">
    <citation type="submission" date="2025-08" db="UniProtKB">
        <authorList>
            <consortium name="Ensembl"/>
        </authorList>
    </citation>
    <scope>IDENTIFICATION</scope>
</reference>
<evidence type="ECO:0000313" key="7">
    <source>
        <dbReference type="Proteomes" id="UP000005226"/>
    </source>
</evidence>
<dbReference type="GO" id="GO:0036064">
    <property type="term" value="C:ciliary basal body"/>
    <property type="evidence" value="ECO:0007669"/>
    <property type="project" value="TreeGrafter"/>
</dbReference>
<dbReference type="InterPro" id="IPR028172">
    <property type="entry name" value="FT20"/>
</dbReference>
<evidence type="ECO:0000256" key="5">
    <source>
        <dbReference type="SAM" id="MobiDB-lite"/>
    </source>
</evidence>
<dbReference type="GO" id="GO:0061512">
    <property type="term" value="P:protein localization to cilium"/>
    <property type="evidence" value="ECO:0007669"/>
    <property type="project" value="TreeGrafter"/>
</dbReference>
<evidence type="ECO:0000256" key="3">
    <source>
        <dbReference type="ARBA" id="ARBA00023273"/>
    </source>
</evidence>
<feature type="region of interest" description="Disordered" evidence="5">
    <location>
        <begin position="1"/>
        <end position="32"/>
    </location>
</feature>
<evidence type="ECO:0000256" key="4">
    <source>
        <dbReference type="SAM" id="Coils"/>
    </source>
</evidence>
<dbReference type="GeneTree" id="ENSGT00390000003413"/>